<feature type="compositionally biased region" description="Gly residues" evidence="1">
    <location>
        <begin position="45"/>
        <end position="58"/>
    </location>
</feature>
<dbReference type="EMBL" id="BJVI01000019">
    <property type="protein sequence ID" value="GEL18363.1"/>
    <property type="molecule type" value="Genomic_DNA"/>
</dbReference>
<dbReference type="STRING" id="1123024.GCA_000423625_01224"/>
<proteinExistence type="predicted"/>
<sequence length="302" mass="29337">MQGAVELAVAGAVEPVPDRFAAAGRDGCDPGEGGEGGFVAQPAGVGPGHQELGGGDGTDAGQLEQAGTGRGDELFEFGFVFGGLGFEHQRAAGHGADRADGGAVLDAVAGQGAQPGAAVKLLVGGAAAQLLAQGLGGVDDQRFELPDGPGAGHYGALASGQQHPHGFAVSAGSWRGQVLACEGLPGSADGIELVGLGAIAPRRPVDLHDPLATFEQKCGQPGAEAAGALDCPDPPAVAVLVDEGEQPLVAQRVGGAVGVGEDGGGGGVDERGGVGVAVGVDADDDLDLSCQHGHAVPSGRGR</sequence>
<gene>
    <name evidence="2" type="ORF">PA7_22000</name>
</gene>
<feature type="region of interest" description="Disordered" evidence="1">
    <location>
        <begin position="21"/>
        <end position="66"/>
    </location>
</feature>
<comment type="caution">
    <text evidence="2">The sequence shown here is derived from an EMBL/GenBank/DDBJ whole genome shotgun (WGS) entry which is preliminary data.</text>
</comment>
<protein>
    <submittedName>
        <fullName evidence="2">Uncharacterized protein</fullName>
    </submittedName>
</protein>
<evidence type="ECO:0000256" key="1">
    <source>
        <dbReference type="SAM" id="MobiDB-lite"/>
    </source>
</evidence>
<reference evidence="2 3" key="1">
    <citation type="submission" date="2019-07" db="EMBL/GenBank/DDBJ databases">
        <title>Whole genome shotgun sequence of Pseudonocardia asaccharolytica NBRC 16224.</title>
        <authorList>
            <person name="Hosoyama A."/>
            <person name="Uohara A."/>
            <person name="Ohji S."/>
            <person name="Ichikawa N."/>
        </authorList>
    </citation>
    <scope>NUCLEOTIDE SEQUENCE [LARGE SCALE GENOMIC DNA]</scope>
    <source>
        <strain evidence="2 3">NBRC 16224</strain>
    </source>
</reference>
<accession>A0A511D1F8</accession>
<keyword evidence="3" id="KW-1185">Reference proteome</keyword>
<dbReference type="AlphaFoldDB" id="A0A511D1F8"/>
<dbReference type="Proteomes" id="UP000321328">
    <property type="component" value="Unassembled WGS sequence"/>
</dbReference>
<organism evidence="2 3">
    <name type="scientific">Pseudonocardia asaccharolytica DSM 44247 = NBRC 16224</name>
    <dbReference type="NCBI Taxonomy" id="1123024"/>
    <lineage>
        <taxon>Bacteria</taxon>
        <taxon>Bacillati</taxon>
        <taxon>Actinomycetota</taxon>
        <taxon>Actinomycetes</taxon>
        <taxon>Pseudonocardiales</taxon>
        <taxon>Pseudonocardiaceae</taxon>
        <taxon>Pseudonocardia</taxon>
    </lineage>
</organism>
<name>A0A511D1F8_9PSEU</name>
<evidence type="ECO:0000313" key="3">
    <source>
        <dbReference type="Proteomes" id="UP000321328"/>
    </source>
</evidence>
<evidence type="ECO:0000313" key="2">
    <source>
        <dbReference type="EMBL" id="GEL18363.1"/>
    </source>
</evidence>